<keyword evidence="1" id="KW-0472">Membrane</keyword>
<evidence type="ECO:0000313" key="3">
    <source>
        <dbReference type="Proteomes" id="UP000321168"/>
    </source>
</evidence>
<dbReference type="Proteomes" id="UP000321168">
    <property type="component" value="Unassembled WGS sequence"/>
</dbReference>
<keyword evidence="1" id="KW-1133">Transmembrane helix</keyword>
<protein>
    <recommendedName>
        <fullName evidence="4">Small multi-drug export protein</fullName>
    </recommendedName>
</protein>
<evidence type="ECO:0000256" key="1">
    <source>
        <dbReference type="SAM" id="Phobius"/>
    </source>
</evidence>
<comment type="caution">
    <text evidence="2">The sequence shown here is derived from an EMBL/GenBank/DDBJ whole genome shotgun (WGS) entry which is preliminary data.</text>
</comment>
<proteinExistence type="predicted"/>
<organism evidence="2 3">
    <name type="scientific">Luteibaculum oceani</name>
    <dbReference type="NCBI Taxonomy" id="1294296"/>
    <lineage>
        <taxon>Bacteria</taxon>
        <taxon>Pseudomonadati</taxon>
        <taxon>Bacteroidota</taxon>
        <taxon>Flavobacteriia</taxon>
        <taxon>Flavobacteriales</taxon>
        <taxon>Luteibaculaceae</taxon>
        <taxon>Luteibaculum</taxon>
    </lineage>
</organism>
<feature type="transmembrane region" description="Helical" evidence="1">
    <location>
        <begin position="120"/>
        <end position="137"/>
    </location>
</feature>
<sequence length="150" mass="16977">MEKIGGMILLWFLVGAKFVLGPGSALALGLSKLESVLFVFGASSFWCLVLFYAGTRIQKFFREKFPSKKKKPVFTKKNRKIVSLKNKFGAWGIAALIPIISIPISALLASKYFKHDKYIWIKYIVVCAFWTVVLTYFSEPIVNGLKSLWT</sequence>
<gene>
    <name evidence="2" type="ORF">FRX97_04290</name>
</gene>
<evidence type="ECO:0000313" key="2">
    <source>
        <dbReference type="EMBL" id="TXC81741.1"/>
    </source>
</evidence>
<dbReference type="EMBL" id="VORB01000003">
    <property type="protein sequence ID" value="TXC81741.1"/>
    <property type="molecule type" value="Genomic_DNA"/>
</dbReference>
<dbReference type="RefSeq" id="WP_147013743.1">
    <property type="nucleotide sequence ID" value="NZ_VORB01000003.1"/>
</dbReference>
<name>A0A5C6VAY8_9FLAO</name>
<evidence type="ECO:0008006" key="4">
    <source>
        <dbReference type="Google" id="ProtNLM"/>
    </source>
</evidence>
<reference evidence="2 3" key="1">
    <citation type="submission" date="2019-08" db="EMBL/GenBank/DDBJ databases">
        <title>Genome of Luteibaculum oceani JCM 18817.</title>
        <authorList>
            <person name="Bowman J.P."/>
        </authorList>
    </citation>
    <scope>NUCLEOTIDE SEQUENCE [LARGE SCALE GENOMIC DNA]</scope>
    <source>
        <strain evidence="2 3">JCM 18817</strain>
    </source>
</reference>
<keyword evidence="1" id="KW-0812">Transmembrane</keyword>
<dbReference type="OrthoDB" id="1467737at2"/>
<accession>A0A5C6VAY8</accession>
<dbReference type="AlphaFoldDB" id="A0A5C6VAY8"/>
<feature type="transmembrane region" description="Helical" evidence="1">
    <location>
        <begin position="88"/>
        <end position="108"/>
    </location>
</feature>
<feature type="transmembrane region" description="Helical" evidence="1">
    <location>
        <begin position="37"/>
        <end position="55"/>
    </location>
</feature>
<keyword evidence="3" id="KW-1185">Reference proteome</keyword>